<protein>
    <submittedName>
        <fullName evidence="1">Uncharacterized protein</fullName>
    </submittedName>
</protein>
<proteinExistence type="predicted"/>
<evidence type="ECO:0000313" key="1">
    <source>
        <dbReference type="EMBL" id="APT93111.1"/>
    </source>
</evidence>
<organism evidence="1 2">
    <name type="scientific">Corynebacterium phocae</name>
    <dbReference type="NCBI Taxonomy" id="161895"/>
    <lineage>
        <taxon>Bacteria</taxon>
        <taxon>Bacillati</taxon>
        <taxon>Actinomycetota</taxon>
        <taxon>Actinomycetes</taxon>
        <taxon>Mycobacteriales</taxon>
        <taxon>Corynebacteriaceae</taxon>
        <taxon>Corynebacterium</taxon>
    </lineage>
</organism>
<reference evidence="1 2" key="1">
    <citation type="submission" date="2014-08" db="EMBL/GenBank/DDBJ databases">
        <title>Complete genome sequence of Corynebacterium phocae M408/89/1(T)(=DSM 44612(T)), isolated from the common seal (Phoca vitulina).</title>
        <authorList>
            <person name="Ruckert C."/>
            <person name="Albersmeier A."/>
            <person name="Winkler A."/>
            <person name="Kalinowski J."/>
        </authorList>
    </citation>
    <scope>NUCLEOTIDE SEQUENCE [LARGE SCALE GENOMIC DNA]</scope>
    <source>
        <strain evidence="1 2">M408/89/1</strain>
    </source>
</reference>
<dbReference type="OrthoDB" id="4411421at2"/>
<dbReference type="EMBL" id="CP009249">
    <property type="protein sequence ID" value="APT93111.1"/>
    <property type="molecule type" value="Genomic_DNA"/>
</dbReference>
<name>A0A1L7D4Z3_9CORY</name>
<dbReference type="RefSeq" id="WP_075735318.1">
    <property type="nucleotide sequence ID" value="NZ_CP009249.1"/>
</dbReference>
<accession>A0A1L7D4Z3</accession>
<sequence length="115" mass="12754">MDSYQIEWEVFDRVVLDDAVVEVTAIITGDGAEYEAGEFIYSIPIDDSGVHGRGGWAIFDATADYCFDDENFDKAALKIVAGGQDVADAVEDGTWEIAEWAEDCGFEIEWETDVR</sequence>
<dbReference type="AlphaFoldDB" id="A0A1L7D4Z3"/>
<dbReference type="Proteomes" id="UP000185491">
    <property type="component" value="Chromosome"/>
</dbReference>
<dbReference type="STRING" id="161895.CPHO_09665"/>
<gene>
    <name evidence="1" type="ORF">CPHO_09665</name>
</gene>
<keyword evidence="2" id="KW-1185">Reference proteome</keyword>
<dbReference type="KEGG" id="cpho:CPHO_09665"/>
<evidence type="ECO:0000313" key="2">
    <source>
        <dbReference type="Proteomes" id="UP000185491"/>
    </source>
</evidence>